<dbReference type="GO" id="GO:0046930">
    <property type="term" value="C:pore complex"/>
    <property type="evidence" value="ECO:0007669"/>
    <property type="project" value="UniProtKB-KW"/>
</dbReference>
<evidence type="ECO:0000259" key="15">
    <source>
        <dbReference type="Pfam" id="PF02563"/>
    </source>
</evidence>
<evidence type="ECO:0000259" key="17">
    <source>
        <dbReference type="Pfam" id="PF22461"/>
    </source>
</evidence>
<keyword evidence="11" id="KW-0472">Membrane</keyword>
<keyword evidence="10" id="KW-0626">Porin</keyword>
<organism evidence="18 19">
    <name type="scientific">Ewingella americana (strain ATCC 33852 / DSM 4580 / CCUG 14506 / JCM 5911 / LMG 7869 / NCTC 12157 / CDC 1468-78)</name>
    <dbReference type="NCBI Taxonomy" id="910964"/>
    <lineage>
        <taxon>Bacteria</taxon>
        <taxon>Pseudomonadati</taxon>
        <taxon>Pseudomonadota</taxon>
        <taxon>Gammaproteobacteria</taxon>
        <taxon>Enterobacterales</taxon>
        <taxon>Yersiniaceae</taxon>
        <taxon>Ewingella</taxon>
    </lineage>
</organism>
<gene>
    <name evidence="18" type="ORF">GEAM_3101</name>
</gene>
<keyword evidence="3" id="KW-0813">Transport</keyword>
<evidence type="ECO:0000256" key="3">
    <source>
        <dbReference type="ARBA" id="ARBA00022448"/>
    </source>
</evidence>
<dbReference type="Pfam" id="PF02563">
    <property type="entry name" value="Poly_export"/>
    <property type="match status" value="1"/>
</dbReference>
<feature type="domain" description="Polysaccharide export protein N-terminal" evidence="15">
    <location>
        <begin position="82"/>
        <end position="166"/>
    </location>
</feature>
<dbReference type="AlphaFoldDB" id="A0A085G6E9"/>
<keyword evidence="12" id="KW-0564">Palmitate</keyword>
<keyword evidence="19" id="KW-1185">Reference proteome</keyword>
<keyword evidence="14 18" id="KW-0449">Lipoprotein</keyword>
<feature type="domain" description="SLBB" evidence="17">
    <location>
        <begin position="172"/>
        <end position="250"/>
    </location>
</feature>
<dbReference type="GeneID" id="78381568"/>
<keyword evidence="8" id="KW-0625">Polysaccharide transport</keyword>
<comment type="similarity">
    <text evidence="2">Belongs to the BexD/CtrA/VexA family.</text>
</comment>
<comment type="subcellular location">
    <subcellularLocation>
        <location evidence="1">Cell outer membrane</location>
        <topology evidence="1">Multi-pass membrane protein</topology>
    </subcellularLocation>
</comment>
<dbReference type="PROSITE" id="PS51257">
    <property type="entry name" value="PROKAR_LIPOPROTEIN"/>
    <property type="match status" value="1"/>
</dbReference>
<evidence type="ECO:0000256" key="13">
    <source>
        <dbReference type="ARBA" id="ARBA00023237"/>
    </source>
</evidence>
<keyword evidence="9" id="KW-0406">Ion transport</keyword>
<dbReference type="eggNOG" id="COG1596">
    <property type="taxonomic scope" value="Bacteria"/>
</dbReference>
<dbReference type="InterPro" id="IPR049712">
    <property type="entry name" value="Poly_export"/>
</dbReference>
<dbReference type="InterPro" id="IPR054765">
    <property type="entry name" value="SLBB_dom"/>
</dbReference>
<evidence type="ECO:0000259" key="16">
    <source>
        <dbReference type="Pfam" id="PF18412"/>
    </source>
</evidence>
<reference evidence="18 19" key="1">
    <citation type="submission" date="2014-05" db="EMBL/GenBank/DDBJ databases">
        <title>ATOL: Assembling a taxonomically balanced genome-scale reconstruction of the evolutionary history of the Enterobacteriaceae.</title>
        <authorList>
            <person name="Plunkett G.III."/>
            <person name="Neeno-Eckwall E.C."/>
            <person name="Glasner J.D."/>
            <person name="Perna N.T."/>
        </authorList>
    </citation>
    <scope>NUCLEOTIDE SEQUENCE [LARGE SCALE GENOMIC DNA]</scope>
    <source>
        <strain evidence="18 19">ATCC 33852</strain>
    </source>
</reference>
<proteinExistence type="inferred from homology"/>
<keyword evidence="5" id="KW-0762">Sugar transport</keyword>
<dbReference type="Gene3D" id="1.20.5.70">
    <property type="match status" value="1"/>
</dbReference>
<feature type="domain" description="Outer-membrane lipoprotein Wza C-terminal" evidence="16">
    <location>
        <begin position="345"/>
        <end position="374"/>
    </location>
</feature>
<dbReference type="RefSeq" id="WP_034793146.1">
    <property type="nucleotide sequence ID" value="NZ_JMPJ01000065.1"/>
</dbReference>
<evidence type="ECO:0000256" key="6">
    <source>
        <dbReference type="ARBA" id="ARBA00022692"/>
    </source>
</evidence>
<name>A0A085G6E9_EWIA3</name>
<dbReference type="Gene3D" id="3.30.1950.10">
    <property type="entry name" value="wza like domain"/>
    <property type="match status" value="1"/>
</dbReference>
<keyword evidence="4" id="KW-1134">Transmembrane beta strand</keyword>
<comment type="caution">
    <text evidence="18">The sequence shown here is derived from an EMBL/GenBank/DDBJ whole genome shotgun (WGS) entry which is preliminary data.</text>
</comment>
<evidence type="ECO:0000313" key="19">
    <source>
        <dbReference type="Proteomes" id="UP000028640"/>
    </source>
</evidence>
<dbReference type="Pfam" id="PF22461">
    <property type="entry name" value="SLBB_2"/>
    <property type="match status" value="2"/>
</dbReference>
<sequence>MEKIKNIQLILSLIVVMFVGGCQITPGSNLTTSDKNVIKPTQPIEDINNLVDVYPITPELLDSLRRTPVKAKSNNELDEAVKNYQYKIGVGDVLMVTVWDHPELTTPAGQYRSAGDSGNWVHADGTIFYPYIGHIHVQGKTVSEVRNHLAHKLARFIASPQVDVSVALFRSQKVHVAGEVNLSGQQPITNVPLTVVDAINQAGGIGKHADWNNVVLTRKGKEYVISLYELLNKGNLSQNYLLLDGDILYIPRNDNLKVFVMGEVTRQTTLKMDRSGMTLTEALGNAEGMDQMTSDAKGIFVIRSHRGEKEKIASIYQLDARDATSLILGTEFELHPYDIVYVTTAPISRWNRIIRQLYPTITSVHSMTESIRWVGNWKN</sequence>
<evidence type="ECO:0000256" key="4">
    <source>
        <dbReference type="ARBA" id="ARBA00022452"/>
    </source>
</evidence>
<evidence type="ECO:0000256" key="7">
    <source>
        <dbReference type="ARBA" id="ARBA00022729"/>
    </source>
</evidence>
<evidence type="ECO:0000256" key="5">
    <source>
        <dbReference type="ARBA" id="ARBA00022597"/>
    </source>
</evidence>
<dbReference type="OrthoDB" id="9808421at2"/>
<evidence type="ECO:0000256" key="11">
    <source>
        <dbReference type="ARBA" id="ARBA00023136"/>
    </source>
</evidence>
<dbReference type="NCBIfam" id="NF011658">
    <property type="entry name" value="PRK15078.1"/>
    <property type="match status" value="1"/>
</dbReference>
<dbReference type="InterPro" id="IPR040716">
    <property type="entry name" value="Wza_C"/>
</dbReference>
<evidence type="ECO:0000256" key="2">
    <source>
        <dbReference type="ARBA" id="ARBA00009450"/>
    </source>
</evidence>
<dbReference type="EMBL" id="JMPJ01000065">
    <property type="protein sequence ID" value="KFC79294.1"/>
    <property type="molecule type" value="Genomic_DNA"/>
</dbReference>
<evidence type="ECO:0000256" key="12">
    <source>
        <dbReference type="ARBA" id="ARBA00023139"/>
    </source>
</evidence>
<dbReference type="InterPro" id="IPR003715">
    <property type="entry name" value="Poly_export_N"/>
</dbReference>
<keyword evidence="7" id="KW-0732">Signal</keyword>
<accession>A0A085G6E9</accession>
<evidence type="ECO:0000256" key="1">
    <source>
        <dbReference type="ARBA" id="ARBA00004571"/>
    </source>
</evidence>
<keyword evidence="6" id="KW-0812">Transmembrane</keyword>
<evidence type="ECO:0000256" key="8">
    <source>
        <dbReference type="ARBA" id="ARBA00023047"/>
    </source>
</evidence>
<dbReference type="GO" id="GO:0015288">
    <property type="term" value="F:porin activity"/>
    <property type="evidence" value="ECO:0007669"/>
    <property type="project" value="UniProtKB-KW"/>
</dbReference>
<dbReference type="GO" id="GO:0009279">
    <property type="term" value="C:cell outer membrane"/>
    <property type="evidence" value="ECO:0007669"/>
    <property type="project" value="UniProtKB-SubCell"/>
</dbReference>
<dbReference type="PANTHER" id="PTHR33619">
    <property type="entry name" value="POLYSACCHARIDE EXPORT PROTEIN GFCE-RELATED"/>
    <property type="match status" value="1"/>
</dbReference>
<dbReference type="Pfam" id="PF18412">
    <property type="entry name" value="Wza_C"/>
    <property type="match status" value="1"/>
</dbReference>
<evidence type="ECO:0000313" key="18">
    <source>
        <dbReference type="EMBL" id="KFC79294.1"/>
    </source>
</evidence>
<evidence type="ECO:0000256" key="14">
    <source>
        <dbReference type="ARBA" id="ARBA00023288"/>
    </source>
</evidence>
<dbReference type="Gene3D" id="3.10.560.10">
    <property type="entry name" value="Outer membrane lipoprotein wza domain like"/>
    <property type="match status" value="2"/>
</dbReference>
<dbReference type="STRING" id="910964.GEAM_3101"/>
<keyword evidence="13" id="KW-0998">Cell outer membrane</keyword>
<evidence type="ECO:0000256" key="10">
    <source>
        <dbReference type="ARBA" id="ARBA00023114"/>
    </source>
</evidence>
<dbReference type="GO" id="GO:0006811">
    <property type="term" value="P:monoatomic ion transport"/>
    <property type="evidence" value="ECO:0007669"/>
    <property type="project" value="UniProtKB-KW"/>
</dbReference>
<protein>
    <submittedName>
        <fullName evidence="18">Wza family polysaccharide export lipoprotein</fullName>
    </submittedName>
</protein>
<dbReference type="GO" id="GO:0015159">
    <property type="term" value="F:polysaccharide transmembrane transporter activity"/>
    <property type="evidence" value="ECO:0007669"/>
    <property type="project" value="InterPro"/>
</dbReference>
<dbReference type="PANTHER" id="PTHR33619:SF3">
    <property type="entry name" value="POLYSACCHARIDE EXPORT PROTEIN GFCE-RELATED"/>
    <property type="match status" value="1"/>
</dbReference>
<dbReference type="Proteomes" id="UP000028640">
    <property type="component" value="Unassembled WGS sequence"/>
</dbReference>
<feature type="domain" description="SLBB" evidence="17">
    <location>
        <begin position="257"/>
        <end position="342"/>
    </location>
</feature>
<evidence type="ECO:0000256" key="9">
    <source>
        <dbReference type="ARBA" id="ARBA00023065"/>
    </source>
</evidence>